<dbReference type="Pfam" id="PF14280">
    <property type="entry name" value="DUF4365"/>
    <property type="match status" value="1"/>
</dbReference>
<reference evidence="2 3" key="1">
    <citation type="submission" date="2023-12" db="EMBL/GenBank/DDBJ databases">
        <title>Description of an unclassified Opitutus bacterium of Verrucomicrobiota.</title>
        <authorList>
            <person name="Zhang D.-F."/>
        </authorList>
    </citation>
    <scope>NUCLEOTIDE SEQUENCE [LARGE SCALE GENOMIC DNA]</scope>
    <source>
        <strain evidence="2 3">WL0086</strain>
    </source>
</reference>
<keyword evidence="3" id="KW-1185">Reference proteome</keyword>
<sequence length="530" mass="59523">MAKTFSEQSDIDDRAKRILRERIEDWWTLRDRVPDVHVDYEIEHKCEGEPSALTAYVQLKGTRRINVSGGMARLQLKTKHLRYWVKARRPVMLILVETSSGRSYFLFMQAWVLENQLQQELEKKSTLRVRIPLEQELKPDSFLRAVQEADIYLREQHPSSPAAAIAAAEQAWSHLDPRFQVALTATKDHNTYAISPKAGDPVSLKLTLTGLAPEQLRSAKSSLDWGRHCKLTTEKIKIEGSPLFETIAQKAHQAELGFNGNRRAASVRLIVGNQPAQQLTVDGFLSAGAAGIAFTADEASPIRVGLEFPNSGRSTAIVSINLQTDPDAWEGRRLLSLTHLDQVARFSETAEKFDGLRLELWMGANRLLKPGKKFKSEKLFEALAWWFGLLREAVDAAVYFGIDPIVPRLDSLSDSQISRTWQAIRLAKSGTQEVEHYDVDPSEKAKEYFSDGKVEASGFVRIAIPLEIDILAHKTKAGFLQLEPVHGRIVRMDKTHGDEILRVFPTESRSFTFRHVSALDTSGDTGDGEC</sequence>
<evidence type="ECO:0000313" key="2">
    <source>
        <dbReference type="EMBL" id="WRQ86580.1"/>
    </source>
</evidence>
<dbReference type="Proteomes" id="UP000738431">
    <property type="component" value="Chromosome"/>
</dbReference>
<dbReference type="EMBL" id="CP139781">
    <property type="protein sequence ID" value="WRQ86580.1"/>
    <property type="molecule type" value="Genomic_DNA"/>
</dbReference>
<proteinExistence type="predicted"/>
<protein>
    <submittedName>
        <fullName evidence="2">DUF4365 domain-containing protein</fullName>
    </submittedName>
</protein>
<evidence type="ECO:0000313" key="3">
    <source>
        <dbReference type="Proteomes" id="UP000738431"/>
    </source>
</evidence>
<accession>A0ABZ1C8D5</accession>
<dbReference type="InterPro" id="IPR025375">
    <property type="entry name" value="DUF4365"/>
</dbReference>
<name>A0ABZ1C8D5_9BACT</name>
<feature type="domain" description="DUF4365" evidence="1">
    <location>
        <begin position="27"/>
        <end position="142"/>
    </location>
</feature>
<dbReference type="RefSeq" id="WP_221033040.1">
    <property type="nucleotide sequence ID" value="NZ_CP139781.1"/>
</dbReference>
<gene>
    <name evidence="2" type="ORF">K1X11_017345</name>
</gene>
<evidence type="ECO:0000259" key="1">
    <source>
        <dbReference type="Pfam" id="PF14280"/>
    </source>
</evidence>
<organism evidence="2 3">
    <name type="scientific">Actomonas aquatica</name>
    <dbReference type="NCBI Taxonomy" id="2866162"/>
    <lineage>
        <taxon>Bacteria</taxon>
        <taxon>Pseudomonadati</taxon>
        <taxon>Verrucomicrobiota</taxon>
        <taxon>Opitutia</taxon>
        <taxon>Opitutales</taxon>
        <taxon>Opitutaceae</taxon>
        <taxon>Actomonas</taxon>
    </lineage>
</organism>